<organism evidence="3 4">
    <name type="scientific">Marasmiellus scandens</name>
    <dbReference type="NCBI Taxonomy" id="2682957"/>
    <lineage>
        <taxon>Eukaryota</taxon>
        <taxon>Fungi</taxon>
        <taxon>Dikarya</taxon>
        <taxon>Basidiomycota</taxon>
        <taxon>Agaricomycotina</taxon>
        <taxon>Agaricomycetes</taxon>
        <taxon>Agaricomycetidae</taxon>
        <taxon>Agaricales</taxon>
        <taxon>Marasmiineae</taxon>
        <taxon>Omphalotaceae</taxon>
        <taxon>Marasmiellus</taxon>
    </lineage>
</organism>
<evidence type="ECO:0000256" key="2">
    <source>
        <dbReference type="SAM" id="MobiDB-lite"/>
    </source>
</evidence>
<dbReference type="PANTHER" id="PTHR21592">
    <property type="entry name" value="CHROMOSOME UNDETERMINED SCAFFOLD_25, WHOLE GENOME SHOTGUN SEQUENCE"/>
    <property type="match status" value="1"/>
</dbReference>
<evidence type="ECO:0000256" key="1">
    <source>
        <dbReference type="SAM" id="Coils"/>
    </source>
</evidence>
<proteinExistence type="predicted"/>
<feature type="region of interest" description="Disordered" evidence="2">
    <location>
        <begin position="48"/>
        <end position="197"/>
    </location>
</feature>
<name>A0ABR1JJ93_9AGAR</name>
<reference evidence="3 4" key="1">
    <citation type="submission" date="2024-01" db="EMBL/GenBank/DDBJ databases">
        <title>A draft genome for the cacao thread blight pathogen Marasmiellus scandens.</title>
        <authorList>
            <person name="Baruah I.K."/>
            <person name="Leung J."/>
            <person name="Bukari Y."/>
            <person name="Amoako-Attah I."/>
            <person name="Meinhardt L.W."/>
            <person name="Bailey B.A."/>
            <person name="Cohen S.P."/>
        </authorList>
    </citation>
    <scope>NUCLEOTIDE SEQUENCE [LARGE SCALE GENOMIC DNA]</scope>
    <source>
        <strain evidence="3 4">GH-19</strain>
    </source>
</reference>
<keyword evidence="4" id="KW-1185">Reference proteome</keyword>
<dbReference type="EMBL" id="JBANRG010000010">
    <property type="protein sequence ID" value="KAK7462673.1"/>
    <property type="molecule type" value="Genomic_DNA"/>
</dbReference>
<protein>
    <submittedName>
        <fullName evidence="3">Uncharacterized protein</fullName>
    </submittedName>
</protein>
<feature type="compositionally biased region" description="Basic and acidic residues" evidence="2">
    <location>
        <begin position="49"/>
        <end position="197"/>
    </location>
</feature>
<feature type="coiled-coil region" evidence="1">
    <location>
        <begin position="422"/>
        <end position="449"/>
    </location>
</feature>
<gene>
    <name evidence="3" type="ORF">VKT23_007261</name>
</gene>
<sequence>MPSLPNTSTRLEVTSTPFEPVIDHTAYKEGYRSLSGIRDDVNATLQKMLKRDAERDAEREAENKEQEKREMQREAKREAEKKEQEKREMQREAKREAEKKEQEKREMQREAKREVEKKEQEKREMQREAKREAEKKEQEKREMQREAKREAEKKEQEKREMQREAKREAEKKEQEKREMQREAKREAEEKEEKGRKLKHKTDELKLWRKQLEDVQYRIEGEWHKNVSETLNRFLQGRSLYECESIVGADCYAGKHDESMEALEKTASSSSALKTLKDNNLDWIGLWACRNIDNDPAEIQAACIAARNTLEPSELDYIKALVFCQSRYKNKRNDFAHPHPNATHALYFCQKAFEETLSEKQEKENLNVELEGLTSYATTYINSDPLRKPTKDEIRAADSSEWVPVFPKKDYPWHFLGPFGTQVDFLEKRVAQLEEQVEELRSDLLKRARDFEDGSGVEEGQE</sequence>
<evidence type="ECO:0000313" key="4">
    <source>
        <dbReference type="Proteomes" id="UP001498398"/>
    </source>
</evidence>
<keyword evidence="1" id="KW-0175">Coiled coil</keyword>
<dbReference type="PANTHER" id="PTHR21592:SF8">
    <property type="entry name" value="PROTEIN CBG17952"/>
    <property type="match status" value="1"/>
</dbReference>
<comment type="caution">
    <text evidence="3">The sequence shown here is derived from an EMBL/GenBank/DDBJ whole genome shotgun (WGS) entry which is preliminary data.</text>
</comment>
<dbReference type="Proteomes" id="UP001498398">
    <property type="component" value="Unassembled WGS sequence"/>
</dbReference>
<evidence type="ECO:0000313" key="3">
    <source>
        <dbReference type="EMBL" id="KAK7462673.1"/>
    </source>
</evidence>
<accession>A0ABR1JJ93</accession>